<evidence type="ECO:0008006" key="3">
    <source>
        <dbReference type="Google" id="ProtNLM"/>
    </source>
</evidence>
<proteinExistence type="predicted"/>
<gene>
    <name evidence="1" type="ORF">TH6_02040</name>
</gene>
<comment type="caution">
    <text evidence="1">The sequence shown here is derived from an EMBL/GenBank/DDBJ whole genome shotgun (WGS) entry which is preliminary data.</text>
</comment>
<dbReference type="SUPFAM" id="SSF51197">
    <property type="entry name" value="Clavaminate synthase-like"/>
    <property type="match status" value="1"/>
</dbReference>
<accession>A0A367VJL3</accession>
<reference evidence="1 2" key="1">
    <citation type="submission" date="2014-07" db="EMBL/GenBank/DDBJ databases">
        <title>Draft genome sequence of Thalassospira profundimaris R8-17.</title>
        <authorList>
            <person name="Lai Q."/>
            <person name="Shao Z."/>
        </authorList>
    </citation>
    <scope>NUCLEOTIDE SEQUENCE [LARGE SCALE GENOMIC DNA]</scope>
    <source>
        <strain evidence="1 2">R8-17</strain>
    </source>
</reference>
<sequence length="320" mass="36333">MELNDSFSLSHLGKPAWWRAGINDFLDFRSVDKHRTTIGWRNASQYSAYWEQCQRAYGQDIEVSNHIRDKVDDFKVNGFTSLQTEQTQNLANKIWGKIQGASDIWVEKSGGSGNKNFSGNFWVEFPEIEELFSNVMTDFLTCYFGCDFKVWQAVLYQSTNLGQRQGSQGWHSDSGPGSCVNMLFYLHEMGPESGGIELLPWEKSVEVWKDARRGLRNAIGHLGARPEGQLGREYISRTVKSKAESSLKKYVVQPRSPKPGLVVPFLNNLQHAGGYPAPGFTRTAIVFQFYPADRPIDWERYAKEGVVRDTGYPHDPALVF</sequence>
<protein>
    <recommendedName>
        <fullName evidence="3">Phytanoyl-CoA dioxygenase</fullName>
    </recommendedName>
</protein>
<dbReference type="Gene3D" id="2.60.120.620">
    <property type="entry name" value="q2cbj1_9rhob like domain"/>
    <property type="match status" value="1"/>
</dbReference>
<dbReference type="Proteomes" id="UP000253061">
    <property type="component" value="Unassembled WGS sequence"/>
</dbReference>
<organism evidence="1 2">
    <name type="scientific">Thalassospira profundimaris</name>
    <dbReference type="NCBI Taxonomy" id="502049"/>
    <lineage>
        <taxon>Bacteria</taxon>
        <taxon>Pseudomonadati</taxon>
        <taxon>Pseudomonadota</taxon>
        <taxon>Alphaproteobacteria</taxon>
        <taxon>Rhodospirillales</taxon>
        <taxon>Thalassospiraceae</taxon>
        <taxon>Thalassospira</taxon>
    </lineage>
</organism>
<evidence type="ECO:0000313" key="2">
    <source>
        <dbReference type="Proteomes" id="UP000253061"/>
    </source>
</evidence>
<dbReference type="EMBL" id="JPWB01000001">
    <property type="protein sequence ID" value="RCK25418.1"/>
    <property type="molecule type" value="Genomic_DNA"/>
</dbReference>
<dbReference type="RefSeq" id="WP_062956501.1">
    <property type="nucleotide sequence ID" value="NZ_JPWB01000001.1"/>
</dbReference>
<evidence type="ECO:0000313" key="1">
    <source>
        <dbReference type="EMBL" id="RCK25418.1"/>
    </source>
</evidence>
<dbReference type="AlphaFoldDB" id="A0A367VJL3"/>
<name>A0A367VJL3_9PROT</name>